<keyword evidence="3" id="KW-1185">Reference proteome</keyword>
<dbReference type="InterPro" id="IPR002734">
    <property type="entry name" value="RibDG_C"/>
</dbReference>
<accession>A0ABW9ZZI9</accession>
<reference evidence="2 3" key="1">
    <citation type="submission" date="2020-01" db="EMBL/GenBank/DDBJ databases">
        <title>Genome analysis.</title>
        <authorList>
            <person name="Wu S."/>
            <person name="Wang G."/>
        </authorList>
    </citation>
    <scope>NUCLEOTIDE SEQUENCE [LARGE SCALE GENOMIC DNA]</scope>
    <source>
        <strain evidence="2 3">SYL130</strain>
    </source>
</reference>
<proteinExistence type="predicted"/>
<evidence type="ECO:0000259" key="1">
    <source>
        <dbReference type="Pfam" id="PF01872"/>
    </source>
</evidence>
<dbReference type="Proteomes" id="UP000753802">
    <property type="component" value="Unassembled WGS sequence"/>
</dbReference>
<dbReference type="SUPFAM" id="SSF53597">
    <property type="entry name" value="Dihydrofolate reductase-like"/>
    <property type="match status" value="1"/>
</dbReference>
<evidence type="ECO:0000313" key="3">
    <source>
        <dbReference type="Proteomes" id="UP000753802"/>
    </source>
</evidence>
<dbReference type="PANTHER" id="PTHR38011:SF11">
    <property type="entry name" value="2,5-DIAMINO-6-RIBOSYLAMINO-4(3H)-PYRIMIDINONE 5'-PHOSPHATE REDUCTASE"/>
    <property type="match status" value="1"/>
</dbReference>
<dbReference type="PANTHER" id="PTHR38011">
    <property type="entry name" value="DIHYDROFOLATE REDUCTASE FAMILY PROTEIN (AFU_ORTHOLOGUE AFUA_8G06820)"/>
    <property type="match status" value="1"/>
</dbReference>
<feature type="domain" description="Bacterial bifunctional deaminase-reductase C-terminal" evidence="1">
    <location>
        <begin position="4"/>
        <end position="181"/>
    </location>
</feature>
<protein>
    <submittedName>
        <fullName evidence="2">Dihydrofolate reductase</fullName>
    </submittedName>
</protein>
<dbReference type="Pfam" id="PF01872">
    <property type="entry name" value="RibD_C"/>
    <property type="match status" value="1"/>
</dbReference>
<comment type="caution">
    <text evidence="2">The sequence shown here is derived from an EMBL/GenBank/DDBJ whole genome shotgun (WGS) entry which is preliminary data.</text>
</comment>
<gene>
    <name evidence="2" type="ORF">GWC95_18695</name>
</gene>
<sequence>MRRLTVFNFTTVNGFLNDENGNIGWHKQMDPGEDEKEYTSNAARSQHVLVFGRVTYQMMAWYWPSPEAARQNPQMAQSMNESEKIVFSRTLEKADWNNTTLVSGDLIEEIKKLKQQPGNDLTILGSGSLVTQLSDAGLIDQYEIMIDPIAIGSGTPMFNGLKEPLELKLVNSKVFKSGVVVLSYEKNGNG</sequence>
<dbReference type="InterPro" id="IPR024072">
    <property type="entry name" value="DHFR-like_dom_sf"/>
</dbReference>
<evidence type="ECO:0000313" key="2">
    <source>
        <dbReference type="EMBL" id="NCI51960.1"/>
    </source>
</evidence>
<name>A0ABW9ZZI9_9BACT</name>
<dbReference type="InterPro" id="IPR050765">
    <property type="entry name" value="Riboflavin_Biosynth_HTPR"/>
</dbReference>
<dbReference type="EMBL" id="JAACJS010000015">
    <property type="protein sequence ID" value="NCI51960.1"/>
    <property type="molecule type" value="Genomic_DNA"/>
</dbReference>
<organism evidence="2 3">
    <name type="scientific">Sediminibacterium roseum</name>
    <dbReference type="NCBI Taxonomy" id="1978412"/>
    <lineage>
        <taxon>Bacteria</taxon>
        <taxon>Pseudomonadati</taxon>
        <taxon>Bacteroidota</taxon>
        <taxon>Chitinophagia</taxon>
        <taxon>Chitinophagales</taxon>
        <taxon>Chitinophagaceae</taxon>
        <taxon>Sediminibacterium</taxon>
    </lineage>
</organism>
<dbReference type="RefSeq" id="WP_161820223.1">
    <property type="nucleotide sequence ID" value="NZ_JAACJS010000015.1"/>
</dbReference>
<dbReference type="Gene3D" id="3.40.430.10">
    <property type="entry name" value="Dihydrofolate Reductase, subunit A"/>
    <property type="match status" value="1"/>
</dbReference>